<proteinExistence type="predicted"/>
<evidence type="ECO:0000313" key="3">
    <source>
        <dbReference type="Proteomes" id="UP001232750"/>
    </source>
</evidence>
<accession>A0ABT7DTU6</accession>
<organism evidence="2 3">
    <name type="scientific">Gordonibacter faecis</name>
    <dbReference type="NCBI Taxonomy" id="3047475"/>
    <lineage>
        <taxon>Bacteria</taxon>
        <taxon>Bacillati</taxon>
        <taxon>Actinomycetota</taxon>
        <taxon>Coriobacteriia</taxon>
        <taxon>Eggerthellales</taxon>
        <taxon>Eggerthellaceae</taxon>
        <taxon>Gordonibacter</taxon>
    </lineage>
</organism>
<evidence type="ECO:0000313" key="2">
    <source>
        <dbReference type="EMBL" id="MDJ1651545.1"/>
    </source>
</evidence>
<keyword evidence="3" id="KW-1185">Reference proteome</keyword>
<dbReference type="EMBL" id="JASJEU010000024">
    <property type="protein sequence ID" value="MDJ1651545.1"/>
    <property type="molecule type" value="Genomic_DNA"/>
</dbReference>
<comment type="caution">
    <text evidence="2">The sequence shown here is derived from an EMBL/GenBank/DDBJ whole genome shotgun (WGS) entry which is preliminary data.</text>
</comment>
<reference evidence="2 3" key="1">
    <citation type="submission" date="2023-05" db="EMBL/GenBank/DDBJ databases">
        <title>Gordonibacter KGMB12511T sp. nov., isolated from faeces of healthy Korean.</title>
        <authorList>
            <person name="Kim H.S."/>
            <person name="Kim J.-S."/>
            <person name="Suh M.K."/>
            <person name="Eom M.K."/>
            <person name="Do H.E."/>
            <person name="Lee J.-S."/>
        </authorList>
    </citation>
    <scope>NUCLEOTIDE SEQUENCE [LARGE SCALE GENOMIC DNA]</scope>
    <source>
        <strain evidence="2 3">KGMB12511</strain>
    </source>
</reference>
<sequence length="50" mass="4737">MPKEPAVPASAGEGVSRMPGGTGSDVVVVTGAGSAAKKPVVPKVPPAPLS</sequence>
<name>A0ABT7DTU6_9ACTN</name>
<gene>
    <name evidence="2" type="ORF">QNJ86_12095</name>
</gene>
<dbReference type="RefSeq" id="WP_283832893.1">
    <property type="nucleotide sequence ID" value="NZ_JASJEU010000024.1"/>
</dbReference>
<dbReference type="Proteomes" id="UP001232750">
    <property type="component" value="Unassembled WGS sequence"/>
</dbReference>
<protein>
    <submittedName>
        <fullName evidence="2">Uncharacterized protein</fullName>
    </submittedName>
</protein>
<feature type="region of interest" description="Disordered" evidence="1">
    <location>
        <begin position="1"/>
        <end position="23"/>
    </location>
</feature>
<evidence type="ECO:0000256" key="1">
    <source>
        <dbReference type="SAM" id="MobiDB-lite"/>
    </source>
</evidence>